<feature type="region of interest" description="Disordered" evidence="1">
    <location>
        <begin position="512"/>
        <end position="536"/>
    </location>
</feature>
<gene>
    <name evidence="3" type="ORF">SAMN05421504_10687</name>
</gene>
<protein>
    <submittedName>
        <fullName evidence="3">Proteins of 100 residues with WXG</fullName>
    </submittedName>
</protein>
<dbReference type="Proteomes" id="UP000199515">
    <property type="component" value="Unassembled WGS sequence"/>
</dbReference>
<dbReference type="InterPro" id="IPR057746">
    <property type="entry name" value="CpnT-like_N"/>
</dbReference>
<name>A0A1H3L755_9PSEU</name>
<dbReference type="OrthoDB" id="3593276at2"/>
<dbReference type="STRING" id="589385.SAMN05421504_10687"/>
<organism evidence="3 4">
    <name type="scientific">Amycolatopsis xylanica</name>
    <dbReference type="NCBI Taxonomy" id="589385"/>
    <lineage>
        <taxon>Bacteria</taxon>
        <taxon>Bacillati</taxon>
        <taxon>Actinomycetota</taxon>
        <taxon>Actinomycetes</taxon>
        <taxon>Pseudonocardiales</taxon>
        <taxon>Pseudonocardiaceae</taxon>
        <taxon>Amycolatopsis</taxon>
    </lineage>
</organism>
<accession>A0A1H3L755</accession>
<dbReference type="Gene3D" id="1.10.287.1060">
    <property type="entry name" value="ESAT-6-like"/>
    <property type="match status" value="1"/>
</dbReference>
<dbReference type="AlphaFoldDB" id="A0A1H3L755"/>
<dbReference type="RefSeq" id="WP_091294205.1">
    <property type="nucleotide sequence ID" value="NZ_FNON01000006.1"/>
</dbReference>
<feature type="domain" description="Outer membrane channel protein CpnT-like N-terminal" evidence="2">
    <location>
        <begin position="205"/>
        <end position="321"/>
    </location>
</feature>
<dbReference type="Pfam" id="PF25547">
    <property type="entry name" value="WXG100_2"/>
    <property type="match status" value="1"/>
</dbReference>
<proteinExistence type="predicted"/>
<reference evidence="3 4" key="1">
    <citation type="submission" date="2016-10" db="EMBL/GenBank/DDBJ databases">
        <authorList>
            <person name="de Groot N.N."/>
        </authorList>
    </citation>
    <scope>NUCLEOTIDE SEQUENCE [LARGE SCALE GENOMIC DNA]</scope>
    <source>
        <strain evidence="3 4">CPCC 202699</strain>
    </source>
</reference>
<evidence type="ECO:0000313" key="3">
    <source>
        <dbReference type="EMBL" id="SDY60039.1"/>
    </source>
</evidence>
<feature type="compositionally biased region" description="Basic and acidic residues" evidence="1">
    <location>
        <begin position="515"/>
        <end position="530"/>
    </location>
</feature>
<dbReference type="InterPro" id="IPR036689">
    <property type="entry name" value="ESAT-6-like_sf"/>
</dbReference>
<dbReference type="EMBL" id="FNON01000006">
    <property type="protein sequence ID" value="SDY60039.1"/>
    <property type="molecule type" value="Genomic_DNA"/>
</dbReference>
<keyword evidence="4" id="KW-1185">Reference proteome</keyword>
<sequence length="536" mass="57680">MADQQIAVEILQAHSRGSEDLAGSFGSLAGLLEQARVSDDCFGPIGELLAFKYFEGLQECQDLATQAQHFLEETSHKVITAAKMYGDADVAAETTMKKTGEGLDKVGAGPGTLNDVNHAGDANRKGYLNQYGSYGSSAWSTVSDAKEAARTQSPPDVAISAVNSRMEALQSVMNPGKAFIENGLGFLISIVISPLIEFIIEPAIGDPAQMRSTAEGWDKVADWVEKAGQREQERADGTKDGWAGNAGDAFRAQMTEFGEGAQAFANDIRGVKQILEMAADLFDMFVEIVVDIIQELVISLIIEWLAALAMSWCTAGASVIAAEATTGVTVARTGGKLTWEVKKLLGRLKPMIDRLEKLLKQLRNGPLKKVMERTEKMRDGSWLEKKLVKQFDKSPIGRIATKGHTDEAARKSVDALNDAAARHAREGTDETAEALRKARVRLAEAGDSRTGNRFADGRDLSPGSDSLGVSLFEQGIKTVTGVSGSRTFGDAALKATMGVVPGEAVEQGVKYGYSKAEDPSTEDERREATDRGFTYE</sequence>
<dbReference type="SUPFAM" id="SSF140453">
    <property type="entry name" value="EsxAB dimer-like"/>
    <property type="match status" value="1"/>
</dbReference>
<evidence type="ECO:0000259" key="2">
    <source>
        <dbReference type="Pfam" id="PF25547"/>
    </source>
</evidence>
<evidence type="ECO:0000313" key="4">
    <source>
        <dbReference type="Proteomes" id="UP000199515"/>
    </source>
</evidence>
<evidence type="ECO:0000256" key="1">
    <source>
        <dbReference type="SAM" id="MobiDB-lite"/>
    </source>
</evidence>